<dbReference type="Gene3D" id="2.40.370.10">
    <property type="entry name" value="AttH-like domain"/>
    <property type="match status" value="2"/>
</dbReference>
<dbReference type="Pfam" id="PF17186">
    <property type="entry name" value="Lipocalin_9"/>
    <property type="match status" value="1"/>
</dbReference>
<comment type="caution">
    <text evidence="3">The sequence shown here is derived from an EMBL/GenBank/DDBJ whole genome shotgun (WGS) entry which is preliminary data.</text>
</comment>
<sequence length="375" mass="43130">MSYSGSMKNLLLATVLLLFTASGCALKPTNKFDVFTERAQLPQEESVHKQNSLEWWYFTGHLRDVKTGEQFGVEYVFFHFNLNGKRDWQMVNFALTDPQAKQFRYDYKVQRLPQLLEPQLPIRLSTQKKDQLWTLDGQTGEYVLQGRMAAHPGYAINLRTTPHKGLLLHSGTGYENYGDVAKAGYYSYPRMSTQGTIEVDGKMHEVEGYLWYDRQWNCNSVTNKGIGWDWFSLQLDEPLLTESGQPSPTAVEHHEIMTYQLFDRNSDRSVSGGTYNGAERGNVADLKADDFQLEVQEYWTSPHSKLPYPSKWRLRIPSQEYDLTITPLVADQELTLKLFAGIKMHYWEGMCRVEGTHHGRPVSGNSYVELTNRGK</sequence>
<accession>A0A3R9V712</accession>
<proteinExistence type="predicted"/>
<feature type="domain" description="AttH" evidence="2">
    <location>
        <begin position="54"/>
        <end position="217"/>
    </location>
</feature>
<dbReference type="Proteomes" id="UP000273500">
    <property type="component" value="Unassembled WGS sequence"/>
</dbReference>
<dbReference type="SUPFAM" id="SSF159245">
    <property type="entry name" value="AttH-like"/>
    <property type="match status" value="1"/>
</dbReference>
<keyword evidence="4" id="KW-1185">Reference proteome</keyword>
<organism evidence="3 4">
    <name type="scientific">Hymenobacter rigui</name>
    <dbReference type="NCBI Taxonomy" id="334424"/>
    <lineage>
        <taxon>Bacteria</taxon>
        <taxon>Pseudomonadati</taxon>
        <taxon>Bacteroidota</taxon>
        <taxon>Cytophagia</taxon>
        <taxon>Cytophagales</taxon>
        <taxon>Hymenobacteraceae</taxon>
        <taxon>Hymenobacter</taxon>
    </lineage>
</organism>
<reference evidence="3 4" key="1">
    <citation type="submission" date="2018-12" db="EMBL/GenBank/DDBJ databases">
        <authorList>
            <person name="Feng G."/>
            <person name="Zhu H."/>
        </authorList>
    </citation>
    <scope>NUCLEOTIDE SEQUENCE [LARGE SCALE GENOMIC DNA]</scope>
    <source>
        <strain evidence="3 4">KCTC 12533</strain>
    </source>
</reference>
<feature type="chain" id="PRO_5018585943" description="AttH domain-containing protein" evidence="1">
    <location>
        <begin position="28"/>
        <end position="375"/>
    </location>
</feature>
<evidence type="ECO:0000256" key="1">
    <source>
        <dbReference type="SAM" id="SignalP"/>
    </source>
</evidence>
<evidence type="ECO:0000313" key="4">
    <source>
        <dbReference type="Proteomes" id="UP000273500"/>
    </source>
</evidence>
<evidence type="ECO:0000313" key="3">
    <source>
        <dbReference type="EMBL" id="RSK48116.1"/>
    </source>
</evidence>
<dbReference type="Pfam" id="PF07143">
    <property type="entry name" value="CrtC"/>
    <property type="match status" value="1"/>
</dbReference>
<dbReference type="PANTHER" id="PTHR38591:SF1">
    <property type="entry name" value="BLL1000 PROTEIN"/>
    <property type="match status" value="1"/>
</dbReference>
<dbReference type="EMBL" id="RWIT01000006">
    <property type="protein sequence ID" value="RSK48116.1"/>
    <property type="molecule type" value="Genomic_DNA"/>
</dbReference>
<dbReference type="AlphaFoldDB" id="A0A3R9V712"/>
<dbReference type="InterPro" id="IPR023374">
    <property type="entry name" value="AttH-like_dom_sf"/>
</dbReference>
<gene>
    <name evidence="3" type="ORF">EI291_13630</name>
</gene>
<keyword evidence="1" id="KW-0732">Signal</keyword>
<dbReference type="InterPro" id="IPR010791">
    <property type="entry name" value="AttH_dom"/>
</dbReference>
<dbReference type="OrthoDB" id="9770826at2"/>
<name>A0A3R9V712_9BACT</name>
<dbReference type="PANTHER" id="PTHR38591">
    <property type="entry name" value="HYDROLASE"/>
    <property type="match status" value="1"/>
</dbReference>
<evidence type="ECO:0000259" key="2">
    <source>
        <dbReference type="Pfam" id="PF07143"/>
    </source>
</evidence>
<feature type="signal peptide" evidence="1">
    <location>
        <begin position="1"/>
        <end position="27"/>
    </location>
</feature>
<protein>
    <recommendedName>
        <fullName evidence="2">AttH domain-containing protein</fullName>
    </recommendedName>
</protein>